<dbReference type="SUPFAM" id="SSF48173">
    <property type="entry name" value="Cryptochrome/photolyase FAD-binding domain"/>
    <property type="match status" value="1"/>
</dbReference>
<feature type="binding site" evidence="4">
    <location>
        <position position="212"/>
    </location>
    <ligand>
        <name>FAD</name>
        <dbReference type="ChEBI" id="CHEBI:57692"/>
    </ligand>
</feature>
<comment type="cofactor">
    <cofactor evidence="1">
        <name>(6R)-5,10-methylene-5,6,7,8-tetrahydrofolate</name>
        <dbReference type="ChEBI" id="CHEBI:15636"/>
    </cofactor>
</comment>
<sequence length="487" mass="56991">MAGITIFWFKRDLRLQDNEALSAAIAYGKPLLLVYLMEPSIWADPHYDERHLRFVKESLRDLQEELGPYDLHLSAVQIEALPFFESIFQEFQVEKVFSTRETGLEITFARDIEIADFLKQSGVVWEEFQANGVLRGKQDRSDWRKSWYAYMNAPIADPNLQNATSLPLEKLPEIIQSDILDLDTPETEFQRGGTQEGRKWMESFFDHRIANYAAYISKPELSRSGCSRLSPYFAWGNLSIREVFQRAKEFKKSSRYKREANAFMSRLRWQSHFIQKFEMEPRMEFEAINRAFLSLEQPLNPVYIKAWQEGKTGYPLVDASVRCVVQTGYINFRMRAMITSFLTHHLFQHFKTIGPWLARQFLDFEPGIHYGQLQMQAGFTGTNTVRVYNPTRNAQAHDPDADFIKKYVPELRNLPSHLAITPWEITPLEEGYYEFQYGHDYPKRIVLTENTRKEALQKLYGTRKQTLAKAEKQRILKKHTLPGPRNA</sequence>
<dbReference type="InterPro" id="IPR036155">
    <property type="entry name" value="Crypto/Photolyase_N_sf"/>
</dbReference>
<evidence type="ECO:0000256" key="2">
    <source>
        <dbReference type="ARBA" id="ARBA00022630"/>
    </source>
</evidence>
<feature type="binding site" evidence="4">
    <location>
        <position position="263"/>
    </location>
    <ligand>
        <name>FAD</name>
        <dbReference type="ChEBI" id="CHEBI:57692"/>
    </ligand>
</feature>
<accession>A0A1I6FYD4</accession>
<dbReference type="PROSITE" id="PS51645">
    <property type="entry name" value="PHR_CRY_ALPHA_BETA"/>
    <property type="match status" value="1"/>
</dbReference>
<dbReference type="GO" id="GO:0003677">
    <property type="term" value="F:DNA binding"/>
    <property type="evidence" value="ECO:0007669"/>
    <property type="project" value="TreeGrafter"/>
</dbReference>
<dbReference type="InterPro" id="IPR036134">
    <property type="entry name" value="Crypto/Photolyase_FAD-like_sf"/>
</dbReference>
<dbReference type="GO" id="GO:0009416">
    <property type="term" value="P:response to light stimulus"/>
    <property type="evidence" value="ECO:0007669"/>
    <property type="project" value="TreeGrafter"/>
</dbReference>
<dbReference type="Pfam" id="PF00875">
    <property type="entry name" value="DNA_photolyase"/>
    <property type="match status" value="1"/>
</dbReference>
<dbReference type="PANTHER" id="PTHR11455">
    <property type="entry name" value="CRYPTOCHROME"/>
    <property type="match status" value="1"/>
</dbReference>
<dbReference type="InterPro" id="IPR006050">
    <property type="entry name" value="DNA_photolyase_N"/>
</dbReference>
<keyword evidence="2 4" id="KW-0285">Flavoprotein</keyword>
<evidence type="ECO:0000256" key="1">
    <source>
        <dbReference type="ARBA" id="ARBA00001932"/>
    </source>
</evidence>
<dbReference type="PANTHER" id="PTHR11455:SF9">
    <property type="entry name" value="CRYPTOCHROME CIRCADIAN CLOCK 5 ISOFORM X1"/>
    <property type="match status" value="1"/>
</dbReference>
<dbReference type="OrthoDB" id="9772484at2"/>
<gene>
    <name evidence="6" type="ORF">SAMN04490243_0913</name>
</gene>
<comment type="cofactor">
    <cofactor evidence="4">
        <name>FAD</name>
        <dbReference type="ChEBI" id="CHEBI:57692"/>
    </cofactor>
    <text evidence="4">Binds 1 FAD per subunit.</text>
</comment>
<dbReference type="Gene3D" id="1.10.579.10">
    <property type="entry name" value="DNA Cyclobutane Dipyrimidine Photolyase, subunit A, domain 3"/>
    <property type="match status" value="1"/>
</dbReference>
<dbReference type="SUPFAM" id="SSF52425">
    <property type="entry name" value="Cryptochrome/photolyase, N-terminal domain"/>
    <property type="match status" value="1"/>
</dbReference>
<dbReference type="GO" id="GO:0071949">
    <property type="term" value="F:FAD binding"/>
    <property type="evidence" value="ECO:0007669"/>
    <property type="project" value="TreeGrafter"/>
</dbReference>
<dbReference type="Gene3D" id="1.25.40.80">
    <property type="match status" value="1"/>
</dbReference>
<dbReference type="InterPro" id="IPR014729">
    <property type="entry name" value="Rossmann-like_a/b/a_fold"/>
</dbReference>
<evidence type="ECO:0000313" key="7">
    <source>
        <dbReference type="Proteomes" id="UP000199534"/>
    </source>
</evidence>
<feature type="domain" description="Photolyase/cryptochrome alpha/beta" evidence="5">
    <location>
        <begin position="3"/>
        <end position="133"/>
    </location>
</feature>
<dbReference type="Pfam" id="PF03441">
    <property type="entry name" value="FAD_binding_7"/>
    <property type="match status" value="1"/>
</dbReference>
<keyword evidence="7" id="KW-1185">Reference proteome</keyword>
<evidence type="ECO:0000256" key="4">
    <source>
        <dbReference type="PIRSR" id="PIRSR602081-1"/>
    </source>
</evidence>
<evidence type="ECO:0000259" key="5">
    <source>
        <dbReference type="PROSITE" id="PS51645"/>
    </source>
</evidence>
<dbReference type="InterPro" id="IPR002081">
    <property type="entry name" value="Cryptochrome/DNA_photolyase_1"/>
</dbReference>
<dbReference type="Gene3D" id="3.40.50.620">
    <property type="entry name" value="HUPs"/>
    <property type="match status" value="1"/>
</dbReference>
<dbReference type="STRING" id="400055.SAMN04490243_0913"/>
<reference evidence="6 7" key="1">
    <citation type="submission" date="2016-10" db="EMBL/GenBank/DDBJ databases">
        <authorList>
            <person name="de Groot N.N."/>
        </authorList>
    </citation>
    <scope>NUCLEOTIDE SEQUENCE [LARGE SCALE GENOMIC DNA]</scope>
    <source>
        <strain evidence="6 7">DSM 21019</strain>
    </source>
</reference>
<evidence type="ECO:0000256" key="3">
    <source>
        <dbReference type="ARBA" id="ARBA00022827"/>
    </source>
</evidence>
<protein>
    <submittedName>
        <fullName evidence="6">Deoxyribodipyrimidine photo-lyase family protein (Cryptochrome)</fullName>
    </submittedName>
</protein>
<keyword evidence="6" id="KW-0456">Lyase</keyword>
<dbReference type="AlphaFoldDB" id="A0A1I6FYD4"/>
<dbReference type="EMBL" id="FOYQ01000001">
    <property type="protein sequence ID" value="SFR34949.1"/>
    <property type="molecule type" value="Genomic_DNA"/>
</dbReference>
<evidence type="ECO:0000313" key="6">
    <source>
        <dbReference type="EMBL" id="SFR34949.1"/>
    </source>
</evidence>
<dbReference type="Proteomes" id="UP000199534">
    <property type="component" value="Unassembled WGS sequence"/>
</dbReference>
<dbReference type="InterPro" id="IPR005101">
    <property type="entry name" value="Cryptochr/Photolyase_FAD-bd"/>
</dbReference>
<proteinExistence type="predicted"/>
<keyword evidence="3 4" id="KW-0274">FAD</keyword>
<dbReference type="GO" id="GO:0003904">
    <property type="term" value="F:deoxyribodipyrimidine photo-lyase activity"/>
    <property type="evidence" value="ECO:0007669"/>
    <property type="project" value="TreeGrafter"/>
</dbReference>
<name>A0A1I6FYD4_9FLAO</name>
<organism evidence="6 7">
    <name type="scientific">Robiginitalea myxolifaciens</name>
    <dbReference type="NCBI Taxonomy" id="400055"/>
    <lineage>
        <taxon>Bacteria</taxon>
        <taxon>Pseudomonadati</taxon>
        <taxon>Bacteroidota</taxon>
        <taxon>Flavobacteriia</taxon>
        <taxon>Flavobacteriales</taxon>
        <taxon>Flavobacteriaceae</taxon>
        <taxon>Robiginitalea</taxon>
    </lineage>
</organism>
<dbReference type="RefSeq" id="WP_092981013.1">
    <property type="nucleotide sequence ID" value="NZ_FOYQ01000001.1"/>
</dbReference>